<dbReference type="EMBL" id="CASHSV030000034">
    <property type="protein sequence ID" value="CAJ2642497.1"/>
    <property type="molecule type" value="Genomic_DNA"/>
</dbReference>
<accession>A0ACB0JGB6</accession>
<organism evidence="1 2">
    <name type="scientific">Trifolium pratense</name>
    <name type="common">Red clover</name>
    <dbReference type="NCBI Taxonomy" id="57577"/>
    <lineage>
        <taxon>Eukaryota</taxon>
        <taxon>Viridiplantae</taxon>
        <taxon>Streptophyta</taxon>
        <taxon>Embryophyta</taxon>
        <taxon>Tracheophyta</taxon>
        <taxon>Spermatophyta</taxon>
        <taxon>Magnoliopsida</taxon>
        <taxon>eudicotyledons</taxon>
        <taxon>Gunneridae</taxon>
        <taxon>Pentapetalae</taxon>
        <taxon>rosids</taxon>
        <taxon>fabids</taxon>
        <taxon>Fabales</taxon>
        <taxon>Fabaceae</taxon>
        <taxon>Papilionoideae</taxon>
        <taxon>50 kb inversion clade</taxon>
        <taxon>NPAAA clade</taxon>
        <taxon>Hologalegina</taxon>
        <taxon>IRL clade</taxon>
        <taxon>Trifolieae</taxon>
        <taxon>Trifolium</taxon>
    </lineage>
</organism>
<dbReference type="Proteomes" id="UP001177021">
    <property type="component" value="Unassembled WGS sequence"/>
</dbReference>
<name>A0ACB0JGB6_TRIPR</name>
<evidence type="ECO:0000313" key="2">
    <source>
        <dbReference type="Proteomes" id="UP001177021"/>
    </source>
</evidence>
<keyword evidence="2" id="KW-1185">Reference proteome</keyword>
<sequence>MENWKNVALTKEEEEDGFEADGVEVCDEEIFANSLVGKLWTTNPFNGRIFKQVIVQAWRLKNPVEIQDLNKNLFLFRFSSKRDLETVLRNGPWSFDRNIVILKRISGDEQPSDIEMHSGEFWTRIYDLPLKLRSDEMARKLGDVLGKFVEVDNKESNRMGKFLWIKSTIDLRNPLKRGTIIKFQGKSLRIFFKYERLPTFCFVCGRIGHQLKDCEDMEGKDETEFEDIVEKELPFGQWLRASPLPKITGEVKKDTSTGSCSKNLFTETSQSKEGSVEKEKGLEVEQVMVASENILQIDKGATQEEGKNTQAVESVAESLSNVVISKSELGKFDKGSNTKPKPVPKPRKKWTRRAGTKKGKTSDNVVAELGKRQLAEVTIVEEEAMELCGGDPKRRLTTDGVGIALWWNVATNITISSYSLNHINGTVGDDLNGEPWSITGIYGFPEEYNKRKTWALINEISTSAAENWICFGDLNDIVSATEKVGGNPRSLTQLNLGRVTMEECSLTDLGFTGYPFTWTNGREGEENIQCRLDRAMASSGFSNRFSPIKVTHLPRFRSDHSALQILLEAHDHDGRNKKPHIFRFEECWSKDRNCESLIKKYWSSTRGDCETKLVALQSLDVDFKHYRSNEVKKEILKIEEALKEECLWDGSKDEIQKYRALRERFSWRSTPRGSLSLSKRFLLSTATPSRQPFS</sequence>
<proteinExistence type="predicted"/>
<gene>
    <name evidence="1" type="ORF">MILVUS5_LOCUS11970</name>
</gene>
<protein>
    <submittedName>
        <fullName evidence="1">Uncharacterized protein</fullName>
    </submittedName>
</protein>
<evidence type="ECO:0000313" key="1">
    <source>
        <dbReference type="EMBL" id="CAJ2642497.1"/>
    </source>
</evidence>
<reference evidence="1" key="1">
    <citation type="submission" date="2023-10" db="EMBL/GenBank/DDBJ databases">
        <authorList>
            <person name="Rodriguez Cubillos JULIANA M."/>
            <person name="De Vega J."/>
        </authorList>
    </citation>
    <scope>NUCLEOTIDE SEQUENCE</scope>
</reference>
<comment type="caution">
    <text evidence="1">The sequence shown here is derived from an EMBL/GenBank/DDBJ whole genome shotgun (WGS) entry which is preliminary data.</text>
</comment>